<evidence type="ECO:0000256" key="2">
    <source>
        <dbReference type="ARBA" id="ARBA00022525"/>
    </source>
</evidence>
<reference evidence="10" key="3">
    <citation type="submission" date="2025-09" db="UniProtKB">
        <authorList>
            <consortium name="Ensembl"/>
        </authorList>
    </citation>
    <scope>IDENTIFICATION</scope>
    <source>
        <strain evidence="10">Brown Norway</strain>
    </source>
</reference>
<evidence type="ECO:0000256" key="7">
    <source>
        <dbReference type="SAM" id="Phobius"/>
    </source>
</evidence>
<evidence type="ECO:0007829" key="13">
    <source>
        <dbReference type="PeptideAtlas" id="A0A8I6GHU7"/>
    </source>
</evidence>
<keyword evidence="7" id="KW-0812">Transmembrane</keyword>
<dbReference type="GO" id="GO:0048018">
    <property type="term" value="F:receptor ligand activity"/>
    <property type="evidence" value="ECO:0007669"/>
    <property type="project" value="Ensembl"/>
</dbReference>
<feature type="transmembrane region" description="Helical" evidence="7">
    <location>
        <begin position="12"/>
        <end position="28"/>
    </location>
</feature>
<organism evidence="10 11">
    <name type="scientific">Rattus norvegicus</name>
    <name type="common">Rat</name>
    <dbReference type="NCBI Taxonomy" id="10116"/>
    <lineage>
        <taxon>Eukaryota</taxon>
        <taxon>Metazoa</taxon>
        <taxon>Chordata</taxon>
        <taxon>Craniata</taxon>
        <taxon>Vertebrata</taxon>
        <taxon>Euteleostomi</taxon>
        <taxon>Mammalia</taxon>
        <taxon>Eutheria</taxon>
        <taxon>Euarchontoglires</taxon>
        <taxon>Glires</taxon>
        <taxon>Rodentia</taxon>
        <taxon>Myomorpha</taxon>
        <taxon>Muroidea</taxon>
        <taxon>Muridae</taxon>
        <taxon>Murinae</taxon>
        <taxon>Rattus</taxon>
    </lineage>
</organism>
<dbReference type="GeneTree" id="ENSGT01030000234633"/>
<dbReference type="Pfam" id="PF00386">
    <property type="entry name" value="C1q"/>
    <property type="match status" value="1"/>
</dbReference>
<dbReference type="SUPFAM" id="SSF49842">
    <property type="entry name" value="TNF-like"/>
    <property type="match status" value="1"/>
</dbReference>
<dbReference type="AlphaFoldDB" id="A0A8I6GHU7"/>
<dbReference type="GO" id="GO:0005615">
    <property type="term" value="C:extracellular space"/>
    <property type="evidence" value="ECO:0007669"/>
    <property type="project" value="Ensembl"/>
</dbReference>
<sequence>MRLAGWAGPGHFLPLLSLCFLFFLTFCLKTTSPANSGVTCKAEPQHRQLSLPLTMILTLLLGLAGYLSWGLLGSWAQDPGSRFSNPNRLSVPEGWRIGADDDTSRDPSQRTTKWTPLPERGLFHPAIFFPSRLLESQLPRRQGQGIVATGIFWNWCPYQKSRLVTFVAACKTEKFLVHSQQPCPQGAPDCQRVKVMYRVAQKPVYQVQQKVLMSVDWRCCPGFQGPDCQDHHPTANPEPTEASGKLQETWDSLDGFEPGHPVTEFNEIKAPQEHLLQNLQNDAQPVEDGFAGPWEAPSSNLTAAMTEANLTEFESLGRTSKHLLQPHIHAFLEAHFSPIWKSFNESLQSLFQAIRNLSLDVEANHRAIKMIQEGTVARADFRELGAKFEAKVQQNSQRLGQLWQDVEDQLHAQRRSVHHALSEVQAEVSTKLKQLVKAQELPGANGSLAVASAARPEPESLQARLGQLQRNLSALHMVTNQREEELRGTLKDMDSVLRQHTDEIKELYSESDETFDQISKVERQVEELLVNHTGLRELRVILMEKSLIMEENKEEMERQLLDLNLTLQHLQAAHADLIKYVKDCNCRRVYSDMDVIPEGRRDAMHTLEETQVSPDEQHQLDGSLQALQSTVDAMSSALDAYRGEGERARAERARMRSQLRALDHAVEALKTAANGTRKEIRLLHGSFAALLEDALRHQAVLAALFGEEMVDEMSEEPPRPLPLNYEQIRLALQDAASGLQEQAVGWEDLATRVEALEKAAGGFVEQHPRSAEGLEPSHDFGREEDTRALGDLEQEIQRLSSDVKQMGQCCEASWALNGSLEDLHSALSDTQHSLRQHQQLFRGLFHNFQGLLASNTSLDLDKLQAMLSKKDKKQQKGPGESRKRDKKQVVMSADAKGLGLWEAGSPVAFYASSSEEATALQMVKFNATSVNVGSGYFPEHGYFRAPKRGIYLFAVSVTFGPGPGMGQLVFEGHRRVPVYSAEQRGGSTATTFAMAELQKGERVWFELIQGSVTKGSRPGTAFGGFLMFKT</sequence>
<keyword evidence="11" id="KW-1185">Reference proteome</keyword>
<feature type="region of interest" description="Disordered" evidence="6">
    <location>
        <begin position="868"/>
        <end position="889"/>
    </location>
</feature>
<keyword evidence="7" id="KW-0472">Membrane</keyword>
<accession>A0A8I6GHU7</accession>
<keyword evidence="2" id="KW-0964">Secreted</keyword>
<keyword evidence="4" id="KW-0175">Coiled coil</keyword>
<dbReference type="InterPro" id="IPR011489">
    <property type="entry name" value="EMI_domain"/>
</dbReference>
<protein>
    <submittedName>
        <fullName evidence="10">Multimerin 2</fullName>
    </submittedName>
</protein>
<evidence type="ECO:0000259" key="8">
    <source>
        <dbReference type="PROSITE" id="PS50871"/>
    </source>
</evidence>
<proteinExistence type="evidence at protein level"/>
<evidence type="ECO:0000256" key="1">
    <source>
        <dbReference type="ARBA" id="ARBA00004613"/>
    </source>
</evidence>
<reference evidence="10" key="1">
    <citation type="submission" date="2024-01" db="EMBL/GenBank/DDBJ databases">
        <title>GRCr8: a new rat reference genome assembly contstructed from accurate long reads and long range scaffolding.</title>
        <authorList>
            <person name="Doris P.A."/>
            <person name="Kalbfleisch T."/>
            <person name="Li K."/>
            <person name="Howe K."/>
            <person name="Wood J."/>
        </authorList>
    </citation>
    <scope>NUCLEOTIDE SEQUENCE [LARGE SCALE GENOMIC DNA]</scope>
    <source>
        <strain evidence="10">Brown Norway</strain>
    </source>
</reference>
<feature type="region of interest" description="Disordered" evidence="6">
    <location>
        <begin position="86"/>
        <end position="115"/>
    </location>
</feature>
<comment type="subcellular location">
    <subcellularLocation>
        <location evidence="1">Secreted</location>
    </subcellularLocation>
</comment>
<dbReference type="GO" id="GO:0001525">
    <property type="term" value="P:angiogenesis"/>
    <property type="evidence" value="ECO:0007669"/>
    <property type="project" value="UniProtKB-KW"/>
</dbReference>
<keyword evidence="13" id="KW-1267">Proteomics identification</keyword>
<dbReference type="SMART" id="SM00110">
    <property type="entry name" value="C1Q"/>
    <property type="match status" value="1"/>
</dbReference>
<dbReference type="PANTHER" id="PTHR15427">
    <property type="entry name" value="EMILIN ELASTIN MICROFIBRIL INTERFACE-LOCATED PROTEIN ELASTIN MICROFIBRIL INTERFACER"/>
    <property type="match status" value="1"/>
</dbReference>
<keyword evidence="3" id="KW-0732">Signal</keyword>
<feature type="transmembrane region" description="Helical" evidence="7">
    <location>
        <begin position="49"/>
        <end position="72"/>
    </location>
</feature>
<evidence type="ECO:0000313" key="10">
    <source>
        <dbReference type="Ensembl" id="ENSRNOP00000089998.2"/>
    </source>
</evidence>
<keyword evidence="5" id="KW-1015">Disulfide bond</keyword>
<feature type="compositionally biased region" description="Basic and acidic residues" evidence="6">
    <location>
        <begin position="98"/>
        <end position="108"/>
    </location>
</feature>
<dbReference type="InterPro" id="IPR001073">
    <property type="entry name" value="C1q_dom"/>
</dbReference>
<dbReference type="GO" id="GO:0030948">
    <property type="term" value="P:negative regulation of vascular endothelial growth factor receptor signaling pathway"/>
    <property type="evidence" value="ECO:0007669"/>
    <property type="project" value="Ensembl"/>
</dbReference>
<evidence type="ECO:0000256" key="6">
    <source>
        <dbReference type="SAM" id="MobiDB-lite"/>
    </source>
</evidence>
<evidence type="ECO:0000256" key="4">
    <source>
        <dbReference type="ARBA" id="ARBA00023054"/>
    </source>
</evidence>
<dbReference type="Ensembl" id="ENSRNOT00000110870.2">
    <property type="protein sequence ID" value="ENSRNOP00000089998.2"/>
    <property type="gene ID" value="ENSRNOG00000051977.3"/>
</dbReference>
<evidence type="ECO:0000256" key="5">
    <source>
        <dbReference type="ARBA" id="ARBA00023157"/>
    </source>
</evidence>
<gene>
    <name evidence="10 12" type="primary">Mmrn2</name>
</gene>
<keyword evidence="7" id="KW-1133">Transmembrane helix</keyword>
<evidence type="ECO:0000313" key="12">
    <source>
        <dbReference type="RGD" id="1311461"/>
    </source>
</evidence>
<dbReference type="InterPro" id="IPR008983">
    <property type="entry name" value="Tumour_necrosis_fac-like_dom"/>
</dbReference>
<dbReference type="PROSITE" id="PS50871">
    <property type="entry name" value="C1Q"/>
    <property type="match status" value="1"/>
</dbReference>
<dbReference type="GO" id="GO:1905278">
    <property type="term" value="P:positive regulation of epithelial tube formation"/>
    <property type="evidence" value="ECO:0007669"/>
    <property type="project" value="Ensembl"/>
</dbReference>
<dbReference type="InterPro" id="IPR050392">
    <property type="entry name" value="Collagen/C1q_domain"/>
</dbReference>
<dbReference type="GO" id="GO:0090051">
    <property type="term" value="P:negative regulation of cell migration involved in sprouting angiogenesis"/>
    <property type="evidence" value="ECO:0007669"/>
    <property type="project" value="Ensembl"/>
</dbReference>
<dbReference type="Gene3D" id="2.60.120.40">
    <property type="match status" value="1"/>
</dbReference>
<evidence type="ECO:0000313" key="11">
    <source>
        <dbReference type="Proteomes" id="UP000002494"/>
    </source>
</evidence>
<dbReference type="AGR" id="RGD:1311461"/>
<evidence type="ECO:0000259" key="9">
    <source>
        <dbReference type="PROSITE" id="PS51041"/>
    </source>
</evidence>
<evidence type="ECO:0000256" key="3">
    <source>
        <dbReference type="ARBA" id="ARBA00022729"/>
    </source>
</evidence>
<feature type="domain" description="EMI" evidence="9">
    <location>
        <begin position="154"/>
        <end position="230"/>
    </location>
</feature>
<dbReference type="PANTHER" id="PTHR15427:SF6">
    <property type="entry name" value="MULTIMERIN-2"/>
    <property type="match status" value="1"/>
</dbReference>
<feature type="domain" description="C1q" evidence="8">
    <location>
        <begin position="902"/>
        <end position="1030"/>
    </location>
</feature>
<dbReference type="GO" id="GO:1903588">
    <property type="term" value="P:negative regulation of blood vessel endothelial cell proliferation involved in sprouting angiogenesis"/>
    <property type="evidence" value="ECO:0007669"/>
    <property type="project" value="Ensembl"/>
</dbReference>
<name>A0A8I6GHU7_RAT</name>
<reference evidence="10" key="2">
    <citation type="submission" date="2025-08" db="UniProtKB">
        <authorList>
            <consortium name="Ensembl"/>
        </authorList>
    </citation>
    <scope>IDENTIFICATION</scope>
    <source>
        <strain evidence="10">Brown Norway</strain>
    </source>
</reference>
<dbReference type="Pfam" id="PF07546">
    <property type="entry name" value="EMI"/>
    <property type="match status" value="1"/>
</dbReference>
<dbReference type="PROSITE" id="PS51041">
    <property type="entry name" value="EMI"/>
    <property type="match status" value="1"/>
</dbReference>
<dbReference type="RGD" id="1311461">
    <property type="gene designation" value="Mmrn2"/>
</dbReference>
<dbReference type="Proteomes" id="UP000002494">
    <property type="component" value="Chromosome 16"/>
</dbReference>